<dbReference type="OrthoDB" id="10011262at2759"/>
<evidence type="ECO:0000259" key="7">
    <source>
        <dbReference type="PROSITE" id="PS50262"/>
    </source>
</evidence>
<keyword evidence="9" id="KW-1185">Reference proteome</keyword>
<feature type="transmembrane region" description="Helical" evidence="6">
    <location>
        <begin position="296"/>
        <end position="315"/>
    </location>
</feature>
<feature type="transmembrane region" description="Helical" evidence="6">
    <location>
        <begin position="350"/>
        <end position="370"/>
    </location>
</feature>
<protein>
    <recommendedName>
        <fullName evidence="7">G-protein coupled receptors family 1 profile domain-containing protein</fullName>
    </recommendedName>
</protein>
<feature type="transmembrane region" description="Helical" evidence="6">
    <location>
        <begin position="189"/>
        <end position="206"/>
    </location>
</feature>
<dbReference type="Proteomes" id="UP000318571">
    <property type="component" value="Chromosome 8"/>
</dbReference>
<dbReference type="EMBL" id="VCGU01000459">
    <property type="protein sequence ID" value="TRY61688.1"/>
    <property type="molecule type" value="Genomic_DNA"/>
</dbReference>
<dbReference type="InterPro" id="IPR000276">
    <property type="entry name" value="GPCR_Rhodpsn"/>
</dbReference>
<gene>
    <name evidence="8" type="ORF">TCAL_09096</name>
</gene>
<dbReference type="GO" id="GO:0004930">
    <property type="term" value="F:G protein-coupled receptor activity"/>
    <property type="evidence" value="ECO:0007669"/>
    <property type="project" value="InterPro"/>
</dbReference>
<keyword evidence="4 6" id="KW-1133">Transmembrane helix</keyword>
<evidence type="ECO:0000256" key="5">
    <source>
        <dbReference type="ARBA" id="ARBA00023136"/>
    </source>
</evidence>
<keyword evidence="5 6" id="KW-0472">Membrane</keyword>
<reference evidence="8 9" key="1">
    <citation type="journal article" date="2018" name="Nat. Ecol. Evol.">
        <title>Genomic signatures of mitonuclear coevolution across populations of Tigriopus californicus.</title>
        <authorList>
            <person name="Barreto F.S."/>
            <person name="Watson E.T."/>
            <person name="Lima T.G."/>
            <person name="Willett C.S."/>
            <person name="Edmands S."/>
            <person name="Li W."/>
            <person name="Burton R.S."/>
        </authorList>
    </citation>
    <scope>NUCLEOTIDE SEQUENCE [LARGE SCALE GENOMIC DNA]</scope>
    <source>
        <strain evidence="8 9">San Diego</strain>
    </source>
</reference>
<feature type="domain" description="G-protein coupled receptors family 1 profile" evidence="7">
    <location>
        <begin position="124"/>
        <end position="416"/>
    </location>
</feature>
<dbReference type="CDD" id="cd14978">
    <property type="entry name" value="7tmA_FMRFamide_R-like"/>
    <property type="match status" value="1"/>
</dbReference>
<evidence type="ECO:0000313" key="8">
    <source>
        <dbReference type="EMBL" id="TRY61688.1"/>
    </source>
</evidence>
<feature type="transmembrane region" description="Helical" evidence="6">
    <location>
        <begin position="390"/>
        <end position="417"/>
    </location>
</feature>
<dbReference type="PRINTS" id="PR00237">
    <property type="entry name" value="GPCRRHODOPSN"/>
</dbReference>
<dbReference type="STRING" id="6832.A0A553N8D8"/>
<dbReference type="Pfam" id="PF00001">
    <property type="entry name" value="7tm_1"/>
    <property type="match status" value="1"/>
</dbReference>
<evidence type="ECO:0000256" key="6">
    <source>
        <dbReference type="SAM" id="Phobius"/>
    </source>
</evidence>
<comment type="similarity">
    <text evidence="2">Belongs to the G-protein coupled receptor 1 family.</text>
</comment>
<dbReference type="PANTHER" id="PTHR46641:SF2">
    <property type="entry name" value="FMRFAMIDE RECEPTOR"/>
    <property type="match status" value="1"/>
</dbReference>
<evidence type="ECO:0000313" key="9">
    <source>
        <dbReference type="Proteomes" id="UP000318571"/>
    </source>
</evidence>
<comment type="subcellular location">
    <subcellularLocation>
        <location evidence="1">Membrane</location>
    </subcellularLocation>
</comment>
<sequence>MSPLPFEEGTWAQSDWSDWILKKLYSFHAQAQNSSEVDSENMTLFFHVVSEMPNGSAILKQLISKHFVQNVSLHPNGDDPSIDLAFHCENSNGATKSEVLLADKIAFWVEAILQSIVAIIGIICNTTAIAVLASSRRRLSSVFNSILSCLLIIHTFYILTNMILVLRMWNQSYFLDYLFPHFLYPLKPLLLHSSTFLTAVMARERYKAIRHPLEYRNATAGISPWKTAYSYLIPVFILALVFVSPLYFESKLVDVQRELTFSAADGTQQMINMTQHELHVTEFRLNSHYIMWYKNVATLVVTILVPLFLITWWNWHTYSVIKRRQRLKNRPQLNIKACLAKEEEAKKARILFVIVFIFIMCNLLRVILNVEETVSMRAYQNAAKQGCNSVPLWALVMNTCSQFLLTLNATCGVLIYCAMSQDFRQQLFQKFDRFHSQMHQKWLGDQIVNKEDSISGVMVNMNARKSVVYDLVNGIGRQDFGGDDNSTLLNQHNLSRVTLGTSSGNSECTPHNSGSSSLNSYLIHAIGSYDLPRSFDCDEASLAAEEEAVPLVTNKKARRLRGTLETSAQIPTPQTRKKHTFVTVLVH</sequence>
<dbReference type="AlphaFoldDB" id="A0A553N8D8"/>
<evidence type="ECO:0000256" key="4">
    <source>
        <dbReference type="ARBA" id="ARBA00022989"/>
    </source>
</evidence>
<feature type="transmembrane region" description="Helical" evidence="6">
    <location>
        <begin position="145"/>
        <end position="169"/>
    </location>
</feature>
<dbReference type="InterPro" id="IPR052954">
    <property type="entry name" value="GPCR-Ligand_Int"/>
</dbReference>
<keyword evidence="3 6" id="KW-0812">Transmembrane</keyword>
<dbReference type="PANTHER" id="PTHR46641">
    <property type="entry name" value="FMRFAMIDE RECEPTOR-RELATED"/>
    <property type="match status" value="1"/>
</dbReference>
<feature type="transmembrane region" description="Helical" evidence="6">
    <location>
        <begin position="227"/>
        <end position="248"/>
    </location>
</feature>
<proteinExistence type="inferred from homology"/>
<evidence type="ECO:0000256" key="3">
    <source>
        <dbReference type="ARBA" id="ARBA00022692"/>
    </source>
</evidence>
<dbReference type="InterPro" id="IPR017452">
    <property type="entry name" value="GPCR_Rhodpsn_7TM"/>
</dbReference>
<evidence type="ECO:0000256" key="2">
    <source>
        <dbReference type="ARBA" id="ARBA00010663"/>
    </source>
</evidence>
<feature type="transmembrane region" description="Helical" evidence="6">
    <location>
        <begin position="105"/>
        <end position="133"/>
    </location>
</feature>
<dbReference type="GO" id="GO:0016020">
    <property type="term" value="C:membrane"/>
    <property type="evidence" value="ECO:0007669"/>
    <property type="project" value="UniProtKB-SubCell"/>
</dbReference>
<accession>A0A553N8D8</accession>
<comment type="caution">
    <text evidence="8">The sequence shown here is derived from an EMBL/GenBank/DDBJ whole genome shotgun (WGS) entry which is preliminary data.</text>
</comment>
<name>A0A553N8D8_TIGCA</name>
<dbReference type="PROSITE" id="PS50262">
    <property type="entry name" value="G_PROTEIN_RECEP_F1_2"/>
    <property type="match status" value="1"/>
</dbReference>
<organism evidence="8 9">
    <name type="scientific">Tigriopus californicus</name>
    <name type="common">Marine copepod</name>
    <dbReference type="NCBI Taxonomy" id="6832"/>
    <lineage>
        <taxon>Eukaryota</taxon>
        <taxon>Metazoa</taxon>
        <taxon>Ecdysozoa</taxon>
        <taxon>Arthropoda</taxon>
        <taxon>Crustacea</taxon>
        <taxon>Multicrustacea</taxon>
        <taxon>Hexanauplia</taxon>
        <taxon>Copepoda</taxon>
        <taxon>Harpacticoida</taxon>
        <taxon>Harpacticidae</taxon>
        <taxon>Tigriopus</taxon>
    </lineage>
</organism>
<dbReference type="Gene3D" id="1.20.1070.10">
    <property type="entry name" value="Rhodopsin 7-helix transmembrane proteins"/>
    <property type="match status" value="1"/>
</dbReference>
<evidence type="ECO:0000256" key="1">
    <source>
        <dbReference type="ARBA" id="ARBA00004370"/>
    </source>
</evidence>
<dbReference type="SUPFAM" id="SSF81321">
    <property type="entry name" value="Family A G protein-coupled receptor-like"/>
    <property type="match status" value="1"/>
</dbReference>